<evidence type="ECO:0000256" key="3">
    <source>
        <dbReference type="ARBA" id="ARBA00023128"/>
    </source>
</evidence>
<sequence>MNVLNRCKKLFIPVFKRRALVEQSGVYRSSLVAARCLSLCPPGRVTLKSASCRRWQLSSGRPGTTRCYSEVYGENSSSEKSQQTDNDSSFPNQGFSKRFNLDVLVSLLRQENAVDICVIRVPDQIKYAEYFIVVSGVSPRHLRAMALYAIKVYKFLKNDGDPNVRIEGKDTEDWMCIDFGNMVVHFMLPETRDVYELEKLWTLRSYDEQLRKIPAEKLPEDFMFDADVTK</sequence>
<dbReference type="GO" id="GO:0005739">
    <property type="term" value="C:mitochondrion"/>
    <property type="evidence" value="ECO:0007669"/>
    <property type="project" value="UniProtKB-SubCell"/>
</dbReference>
<proteinExistence type="inferred from homology"/>
<evidence type="ECO:0000256" key="5">
    <source>
        <dbReference type="ARBA" id="ARBA00073331"/>
    </source>
</evidence>
<name>A0A665TBJ5_ECHNA</name>
<evidence type="ECO:0000313" key="7">
    <source>
        <dbReference type="Proteomes" id="UP000472264"/>
    </source>
</evidence>
<dbReference type="Pfam" id="PF02410">
    <property type="entry name" value="RsfS"/>
    <property type="match status" value="1"/>
</dbReference>
<evidence type="ECO:0000256" key="4">
    <source>
        <dbReference type="ARBA" id="ARBA00053669"/>
    </source>
</evidence>
<dbReference type="FunCoup" id="A0A665TBJ5">
    <property type="interactions" value="256"/>
</dbReference>
<dbReference type="GO" id="GO:0017148">
    <property type="term" value="P:negative regulation of translation"/>
    <property type="evidence" value="ECO:0007669"/>
    <property type="project" value="TreeGrafter"/>
</dbReference>
<dbReference type="PANTHER" id="PTHR21043:SF0">
    <property type="entry name" value="MITOCHONDRIAL ASSEMBLY OF RIBOSOMAL LARGE SUBUNIT PROTEIN 1"/>
    <property type="match status" value="1"/>
</dbReference>
<gene>
    <name evidence="6" type="primary">malsu1</name>
</gene>
<dbReference type="OrthoDB" id="21330at2759"/>
<dbReference type="AlphaFoldDB" id="A0A665TBJ5"/>
<dbReference type="FunFam" id="3.30.460.10:FF:000018">
    <property type="entry name" value="Mitochondrial assembly of ribosomal large subunit 1"/>
    <property type="match status" value="1"/>
</dbReference>
<reference evidence="6" key="1">
    <citation type="submission" date="2021-04" db="EMBL/GenBank/DDBJ databases">
        <authorList>
            <consortium name="Wellcome Sanger Institute Data Sharing"/>
        </authorList>
    </citation>
    <scope>NUCLEOTIDE SEQUENCE [LARGE SCALE GENOMIC DNA]</scope>
</reference>
<comment type="function">
    <text evidence="4">Required for normal mitochondrial ribosome function and mitochondrial translation. May play a role in ribosome biogenesis by preventing premature association of the 28S and 39S ribosomal subunits. Interacts with mitochondrial ribosomal protein uL14m (MRPL14), probably blocking formation of intersubunit bridge B8, preventing association of the 28S and 39S ribosomal subunits. Addition to isolated mitochondrial ribosomal subunits partially inhibits translation, probably by interfering with the association of the 28S and 39S ribosomal subunits and the formation of functional ribosomes. May also participate in the assembly and/or regulation of the stability of the large subunit of the mitochondrial ribosome. May function as a ribosomal silencing factor.</text>
</comment>
<dbReference type="Proteomes" id="UP000472264">
    <property type="component" value="Chromosome 6"/>
</dbReference>
<dbReference type="GeneID" id="115044954"/>
<dbReference type="Gene3D" id="3.30.460.10">
    <property type="entry name" value="Beta Polymerase, domain 2"/>
    <property type="match status" value="1"/>
</dbReference>
<organism evidence="6 7">
    <name type="scientific">Echeneis naucrates</name>
    <name type="common">Live sharksucker</name>
    <dbReference type="NCBI Taxonomy" id="173247"/>
    <lineage>
        <taxon>Eukaryota</taxon>
        <taxon>Metazoa</taxon>
        <taxon>Chordata</taxon>
        <taxon>Craniata</taxon>
        <taxon>Vertebrata</taxon>
        <taxon>Euteleostomi</taxon>
        <taxon>Actinopterygii</taxon>
        <taxon>Neopterygii</taxon>
        <taxon>Teleostei</taxon>
        <taxon>Neoteleostei</taxon>
        <taxon>Acanthomorphata</taxon>
        <taxon>Carangaria</taxon>
        <taxon>Carangiformes</taxon>
        <taxon>Echeneidae</taxon>
        <taxon>Echeneis</taxon>
    </lineage>
</organism>
<dbReference type="SUPFAM" id="SSF81301">
    <property type="entry name" value="Nucleotidyltransferase"/>
    <property type="match status" value="1"/>
</dbReference>
<evidence type="ECO:0000313" key="6">
    <source>
        <dbReference type="Ensembl" id="ENSENLP00000007284.1"/>
    </source>
</evidence>
<accession>A0A665TBJ5</accession>
<evidence type="ECO:0000256" key="1">
    <source>
        <dbReference type="ARBA" id="ARBA00004173"/>
    </source>
</evidence>
<dbReference type="InterPro" id="IPR043519">
    <property type="entry name" value="NT_sf"/>
</dbReference>
<keyword evidence="7" id="KW-1185">Reference proteome</keyword>
<reference evidence="6" key="2">
    <citation type="submission" date="2025-08" db="UniProtKB">
        <authorList>
            <consortium name="Ensembl"/>
        </authorList>
    </citation>
    <scope>IDENTIFICATION</scope>
</reference>
<reference evidence="6" key="3">
    <citation type="submission" date="2025-09" db="UniProtKB">
        <authorList>
            <consortium name="Ensembl"/>
        </authorList>
    </citation>
    <scope>IDENTIFICATION</scope>
</reference>
<evidence type="ECO:0000256" key="2">
    <source>
        <dbReference type="ARBA" id="ARBA00010574"/>
    </source>
</evidence>
<dbReference type="GO" id="GO:0043023">
    <property type="term" value="F:ribosomal large subunit binding"/>
    <property type="evidence" value="ECO:0007669"/>
    <property type="project" value="TreeGrafter"/>
</dbReference>
<protein>
    <recommendedName>
        <fullName evidence="5">Mitochondrial assembly of ribosomal large subunit protein 1</fullName>
    </recommendedName>
</protein>
<dbReference type="PANTHER" id="PTHR21043">
    <property type="entry name" value="IOJAP SUPERFAMILY ORTHOLOG"/>
    <property type="match status" value="1"/>
</dbReference>
<dbReference type="RefSeq" id="XP_029360201.1">
    <property type="nucleotide sequence ID" value="XM_029504341.1"/>
</dbReference>
<comment type="subcellular location">
    <subcellularLocation>
        <location evidence="1">Mitochondrion</location>
    </subcellularLocation>
</comment>
<dbReference type="NCBIfam" id="TIGR00090">
    <property type="entry name" value="rsfS_iojap_ybeB"/>
    <property type="match status" value="1"/>
</dbReference>
<dbReference type="HAMAP" id="MF_01477">
    <property type="entry name" value="Iojap_RsfS"/>
    <property type="match status" value="1"/>
</dbReference>
<dbReference type="InterPro" id="IPR004394">
    <property type="entry name" value="Iojap/RsfS/C7orf30"/>
</dbReference>
<dbReference type="InParanoid" id="A0A665TBJ5"/>
<keyword evidence="3" id="KW-0496">Mitochondrion</keyword>
<dbReference type="GO" id="GO:0090071">
    <property type="term" value="P:negative regulation of ribosome biogenesis"/>
    <property type="evidence" value="ECO:0007669"/>
    <property type="project" value="TreeGrafter"/>
</dbReference>
<dbReference type="CTD" id="115416"/>
<dbReference type="OMA" id="KCVFRAA"/>
<dbReference type="Ensembl" id="ENSENLT00000007598.1">
    <property type="protein sequence ID" value="ENSENLP00000007284.1"/>
    <property type="gene ID" value="ENSENLG00000003502.1"/>
</dbReference>
<comment type="similarity">
    <text evidence="2">Belongs to the Iojap/RsfS family.</text>
</comment>